<dbReference type="Pfam" id="PF03717">
    <property type="entry name" value="PBP_dimer"/>
    <property type="match status" value="2"/>
</dbReference>
<evidence type="ECO:0000313" key="15">
    <source>
        <dbReference type="Proteomes" id="UP000006094"/>
    </source>
</evidence>
<evidence type="ECO:0000256" key="4">
    <source>
        <dbReference type="ARBA" id="ARBA00022475"/>
    </source>
</evidence>
<evidence type="ECO:0000256" key="7">
    <source>
        <dbReference type="ARBA" id="ARBA00022984"/>
    </source>
</evidence>
<dbReference type="GO" id="GO:0008658">
    <property type="term" value="F:penicillin binding"/>
    <property type="evidence" value="ECO:0007669"/>
    <property type="project" value="InterPro"/>
</dbReference>
<evidence type="ECO:0000256" key="3">
    <source>
        <dbReference type="ARBA" id="ARBA00007171"/>
    </source>
</evidence>
<evidence type="ECO:0000313" key="14">
    <source>
        <dbReference type="EMBL" id="AFS78024.1"/>
    </source>
</evidence>
<organism evidence="14 15">
    <name type="scientific">Gottschalkia acidurici (strain ATCC 7906 / DSM 604 / BCRC 14475 / CIP 104303 / KCTC 5404 / NCIMB 10678 / 9a)</name>
    <name type="common">Clostridium acidurici</name>
    <dbReference type="NCBI Taxonomy" id="1128398"/>
    <lineage>
        <taxon>Bacteria</taxon>
        <taxon>Bacillati</taxon>
        <taxon>Bacillota</taxon>
        <taxon>Tissierellia</taxon>
        <taxon>Tissierellales</taxon>
        <taxon>Gottschalkiaceae</taxon>
        <taxon>Gottschalkia</taxon>
    </lineage>
</organism>
<dbReference type="HOGENOM" id="CLU_009289_1_1_9"/>
<proteinExistence type="inferred from homology"/>
<evidence type="ECO:0000256" key="2">
    <source>
        <dbReference type="ARBA" id="ARBA00004236"/>
    </source>
</evidence>
<keyword evidence="7" id="KW-0573">Peptidoglycan synthesis</keyword>
<evidence type="ECO:0000256" key="6">
    <source>
        <dbReference type="ARBA" id="ARBA00022960"/>
    </source>
</evidence>
<dbReference type="eggNOG" id="COG0768">
    <property type="taxonomic scope" value="Bacteria"/>
</dbReference>
<evidence type="ECO:0000256" key="10">
    <source>
        <dbReference type="ARBA" id="ARBA00023316"/>
    </source>
</evidence>
<evidence type="ECO:0000259" key="13">
    <source>
        <dbReference type="Pfam" id="PF03717"/>
    </source>
</evidence>
<dbReference type="InterPro" id="IPR001460">
    <property type="entry name" value="PCN-bd_Tpept"/>
</dbReference>
<dbReference type="PANTHER" id="PTHR30627">
    <property type="entry name" value="PEPTIDOGLYCAN D,D-TRANSPEPTIDASE"/>
    <property type="match status" value="1"/>
</dbReference>
<accession>K0AXV6</accession>
<dbReference type="STRING" id="1128398.Curi_c10100"/>
<keyword evidence="10" id="KW-0961">Cell wall biogenesis/degradation</keyword>
<keyword evidence="4" id="KW-1003">Cell membrane</keyword>
<comment type="similarity">
    <text evidence="3">Belongs to the transpeptidase family.</text>
</comment>
<keyword evidence="9 11" id="KW-0472">Membrane</keyword>
<keyword evidence="6" id="KW-0133">Cell shape</keyword>
<dbReference type="Gene3D" id="3.40.710.10">
    <property type="entry name" value="DD-peptidase/beta-lactamase superfamily"/>
    <property type="match status" value="1"/>
</dbReference>
<dbReference type="GO" id="GO:0005886">
    <property type="term" value="C:plasma membrane"/>
    <property type="evidence" value="ECO:0007669"/>
    <property type="project" value="TreeGrafter"/>
</dbReference>
<evidence type="ECO:0000259" key="12">
    <source>
        <dbReference type="Pfam" id="PF00905"/>
    </source>
</evidence>
<evidence type="ECO:0000256" key="9">
    <source>
        <dbReference type="ARBA" id="ARBA00023136"/>
    </source>
</evidence>
<comment type="subcellular location">
    <subcellularLocation>
        <location evidence="2">Cell membrane</location>
    </subcellularLocation>
    <subcellularLocation>
        <location evidence="1">Membrane</location>
        <topology evidence="1">Single-pass membrane protein</topology>
    </subcellularLocation>
</comment>
<dbReference type="KEGG" id="cad:Curi_c10100"/>
<dbReference type="Gene3D" id="3.90.1310.10">
    <property type="entry name" value="Penicillin-binding protein 2a (Domain 2)"/>
    <property type="match status" value="2"/>
</dbReference>
<dbReference type="InterPro" id="IPR012338">
    <property type="entry name" value="Beta-lactam/transpept-like"/>
</dbReference>
<name>K0AXV6_GOTA9</name>
<dbReference type="InterPro" id="IPR036138">
    <property type="entry name" value="PBP_dimer_sf"/>
</dbReference>
<keyword evidence="5 11" id="KW-0812">Transmembrane</keyword>
<dbReference type="RefSeq" id="WP_014967161.1">
    <property type="nucleotide sequence ID" value="NC_018664.1"/>
</dbReference>
<dbReference type="InterPro" id="IPR005311">
    <property type="entry name" value="PBP_dimer"/>
</dbReference>
<reference evidence="14 15" key="1">
    <citation type="journal article" date="2012" name="PLoS ONE">
        <title>The purine-utilizing bacterium Clostridium acidurici 9a: a genome-guided metabolic reconsideration.</title>
        <authorList>
            <person name="Hartwich K."/>
            <person name="Poehlein A."/>
            <person name="Daniel R."/>
        </authorList>
    </citation>
    <scope>NUCLEOTIDE SEQUENCE [LARGE SCALE GENOMIC DNA]</scope>
    <source>
        <strain evidence="15">ATCC 7906 / DSM 604 / BCRC 14475 / CIP 104303 / KCTC 5404 / NCIMB 10678 / 9a</strain>
    </source>
</reference>
<evidence type="ECO:0000256" key="11">
    <source>
        <dbReference type="SAM" id="Phobius"/>
    </source>
</evidence>
<dbReference type="Pfam" id="PF00905">
    <property type="entry name" value="Transpeptidase"/>
    <property type="match status" value="1"/>
</dbReference>
<keyword evidence="15" id="KW-1185">Reference proteome</keyword>
<dbReference type="Proteomes" id="UP000006094">
    <property type="component" value="Chromosome"/>
</dbReference>
<evidence type="ECO:0000256" key="1">
    <source>
        <dbReference type="ARBA" id="ARBA00004167"/>
    </source>
</evidence>
<keyword evidence="8 11" id="KW-1133">Transmembrane helix</keyword>
<feature type="domain" description="Penicillin-binding protein dimerisation" evidence="13">
    <location>
        <begin position="462"/>
        <end position="620"/>
    </location>
</feature>
<gene>
    <name evidence="14" type="ordered locus">Curi_c10100</name>
</gene>
<feature type="domain" description="Penicillin-binding protein dimerisation" evidence="13">
    <location>
        <begin position="55"/>
        <end position="108"/>
    </location>
</feature>
<evidence type="ECO:0000256" key="8">
    <source>
        <dbReference type="ARBA" id="ARBA00022989"/>
    </source>
</evidence>
<dbReference type="InterPro" id="IPR050515">
    <property type="entry name" value="Beta-lactam/transpept"/>
</dbReference>
<sequence length="1138" mass="129073">MKELFEKLKDRYSVLIFVLSITFFILSFRLASLTIISGDELREESNNKKLKHIPITAPRGEIRDRYGRLLAGNKATFTVQLIKDELNTKDKKERNEIILKLIHILEEEGVTYKDEFPIVFNSYIYRNENMYFEAEQTPTDKVVDAIIEHNLISELISSSAKYSNHQNIKDFTVGKKVINILENEGIKIPIDVVQNNNTVEFVYNENTNIDKWKQENGIQGNVDAKSAIIQIINNRNARKIVLKTINDPIISKIAYDIVDSKGLIPDIKLEPMIFSYDEQFKETKRSLMKTFKSITMESKAIDDFINILKESNRMSELFQKTYPQKDKEVTVVPGEVILNIFKENDIEMPIEVSSDKEGNKAIYKYKNEKEKKELLKKYKLKSDTSPMEAVMEIAQIEKTKVEDSKKKDKNSKKERISILEEFIKHDKIKGIAQTIVLKEHSNPRISISDWEYTPIVEKNAWIDKYKLDEKKDTEQIFNDLRKKSELDSKLTEYEARASLLILDEISKVGYQGYYPINIAYGISDKAVAKLEENKLELPGIKVSLEPVRYYPYGQTAAHILGYVGKIAQENEIEKYIKEKKYLPSTLIGKTGVEVQFEDYLKGKDGSKIVEADAHGNVVKVVEEKDAEPGDTLYLTIDADLQRIAEESLEKALREIRRGGTFESKWGNYNFSKAYPNAYAASVVATDVRTGEVLALANYPSYDPNLFATGISSEDWKSLNPKHDEYGLPLYNIAIQSPVQPGSIFKMVTGIAGMENGISPKKKIYDYGYVKVGNKKFPCLIWSRSGRTHGATDLYNALEQSCNYYFYAVALGRIPQTGEVLSKESGIDSILRVAKEFGLGEKTGVEIPGEYVSGVPDTESKTRSTKSSLKRFLKDNIDNYIKEDVKLSEKKIEAAIDEIASWAEYEDPLSKREVIKRLDKLGIDGERKIPESEKGEDLADRIKYTYLDQSGWRIGDTLNISIGQGQNAYTPIQMANYIAILSNGGYKHKMSVVDRIQTYDNTKKTYEPKKEVKRIDIKDYKYLEEAAKGMSMVAKKDGTASRAFGGFEVDVAAKTGTAEKDGISPVTKRKYDDFAWSTVYAPYEDYNPDAAQIAVSVVIFQGGGGGNTTPIAREIIAEYLGLNDDVEDSKFDLNSKLAK</sequence>
<dbReference type="PANTHER" id="PTHR30627:SF2">
    <property type="entry name" value="PEPTIDOGLYCAN D,D-TRANSPEPTIDASE MRDA"/>
    <property type="match status" value="1"/>
</dbReference>
<feature type="transmembrane region" description="Helical" evidence="11">
    <location>
        <begin position="12"/>
        <end position="36"/>
    </location>
</feature>
<protein>
    <submittedName>
        <fullName evidence="14">Penicillin-binding protein, transpeptidase superfamily protein</fullName>
    </submittedName>
</protein>
<evidence type="ECO:0000256" key="5">
    <source>
        <dbReference type="ARBA" id="ARBA00022692"/>
    </source>
</evidence>
<feature type="domain" description="Penicillin-binding protein transpeptidase" evidence="12">
    <location>
        <begin position="681"/>
        <end position="1115"/>
    </location>
</feature>
<dbReference type="AlphaFoldDB" id="K0AXV6"/>
<dbReference type="SUPFAM" id="SSF56601">
    <property type="entry name" value="beta-lactamase/transpeptidase-like"/>
    <property type="match status" value="1"/>
</dbReference>
<dbReference type="SUPFAM" id="SSF56519">
    <property type="entry name" value="Penicillin binding protein dimerisation domain"/>
    <property type="match status" value="2"/>
</dbReference>
<dbReference type="GO" id="GO:0071555">
    <property type="term" value="P:cell wall organization"/>
    <property type="evidence" value="ECO:0007669"/>
    <property type="project" value="TreeGrafter"/>
</dbReference>
<dbReference type="EMBL" id="CP003326">
    <property type="protein sequence ID" value="AFS78024.1"/>
    <property type="molecule type" value="Genomic_DNA"/>
</dbReference>
<dbReference type="OrthoDB" id="9757901at2"/>
<dbReference type="PATRIC" id="fig|1128398.3.peg.1010"/>